<evidence type="ECO:0008006" key="4">
    <source>
        <dbReference type="Google" id="ProtNLM"/>
    </source>
</evidence>
<dbReference type="AlphaFoldDB" id="G4TCA2"/>
<evidence type="ECO:0000313" key="3">
    <source>
        <dbReference type="Proteomes" id="UP000007148"/>
    </source>
</evidence>
<name>G4TCA2_SERID</name>
<accession>G4TCA2</accession>
<dbReference type="HOGENOM" id="CLU_010595_5_0_1"/>
<dbReference type="InParanoid" id="G4TCA2"/>
<dbReference type="Proteomes" id="UP000007148">
    <property type="component" value="Unassembled WGS sequence"/>
</dbReference>
<keyword evidence="3" id="KW-1185">Reference proteome</keyword>
<dbReference type="Pfam" id="PF13489">
    <property type="entry name" value="Methyltransf_23"/>
    <property type="match status" value="1"/>
</dbReference>
<dbReference type="OMA" id="IEVSSIC"/>
<dbReference type="CDD" id="cd02440">
    <property type="entry name" value="AdoMet_MTases"/>
    <property type="match status" value="1"/>
</dbReference>
<feature type="region of interest" description="Disordered" evidence="1">
    <location>
        <begin position="43"/>
        <end position="75"/>
    </location>
</feature>
<dbReference type="EMBL" id="CAFZ01000043">
    <property type="protein sequence ID" value="CCA68927.1"/>
    <property type="molecule type" value="Genomic_DNA"/>
</dbReference>
<dbReference type="OrthoDB" id="2013972at2759"/>
<organism evidence="2 3">
    <name type="scientific">Serendipita indica (strain DSM 11827)</name>
    <name type="common">Root endophyte fungus</name>
    <name type="synonym">Piriformospora indica</name>
    <dbReference type="NCBI Taxonomy" id="1109443"/>
    <lineage>
        <taxon>Eukaryota</taxon>
        <taxon>Fungi</taxon>
        <taxon>Dikarya</taxon>
        <taxon>Basidiomycota</taxon>
        <taxon>Agaricomycotina</taxon>
        <taxon>Agaricomycetes</taxon>
        <taxon>Sebacinales</taxon>
        <taxon>Serendipitaceae</taxon>
        <taxon>Serendipita</taxon>
    </lineage>
</organism>
<evidence type="ECO:0000313" key="2">
    <source>
        <dbReference type="EMBL" id="CCA68927.1"/>
    </source>
</evidence>
<reference evidence="2 3" key="1">
    <citation type="journal article" date="2011" name="PLoS Pathog.">
        <title>Endophytic Life Strategies Decoded by Genome and Transcriptome Analyses of the Mutualistic Root Symbiont Piriformospora indica.</title>
        <authorList>
            <person name="Zuccaro A."/>
            <person name="Lahrmann U."/>
            <person name="Guldener U."/>
            <person name="Langen G."/>
            <person name="Pfiffi S."/>
            <person name="Biedenkopf D."/>
            <person name="Wong P."/>
            <person name="Samans B."/>
            <person name="Grimm C."/>
            <person name="Basiewicz M."/>
            <person name="Murat C."/>
            <person name="Martin F."/>
            <person name="Kogel K.H."/>
        </authorList>
    </citation>
    <scope>NUCLEOTIDE SEQUENCE [LARGE SCALE GENOMIC DNA]</scope>
    <source>
        <strain evidence="2 3">DSM 11827</strain>
    </source>
</reference>
<protein>
    <recommendedName>
        <fullName evidence="4">Methyltransferase domain-containing protein</fullName>
    </recommendedName>
</protein>
<comment type="caution">
    <text evidence="2">The sequence shown here is derived from an EMBL/GenBank/DDBJ whole genome shotgun (WGS) entry which is preliminary data.</text>
</comment>
<dbReference type="PANTHER" id="PTHR43591">
    <property type="entry name" value="METHYLTRANSFERASE"/>
    <property type="match status" value="1"/>
</dbReference>
<dbReference type="SUPFAM" id="SSF53335">
    <property type="entry name" value="S-adenosyl-L-methionine-dependent methyltransferases"/>
    <property type="match status" value="1"/>
</dbReference>
<evidence type="ECO:0000256" key="1">
    <source>
        <dbReference type="SAM" id="MobiDB-lite"/>
    </source>
</evidence>
<dbReference type="eggNOG" id="ENOG502S6PS">
    <property type="taxonomic scope" value="Eukaryota"/>
</dbReference>
<sequence length="286" mass="32190">MAYEPSQNMANPGLRPRLDQAAFNLTPSQAATTAYVPSMADTSVATDEQEHHNYPTDTSNTHDNTADDSRSRSSKYTYRSEIDAGRFIKRIGGRAYNTLSETYFLPSDDDEWSRLNKQHVALVLSLGDLYPAVEEVRALLAPVPGQTKRILDLGCGTGVWAMDMAREFPEAEVIGVDLAPVPADLDTMPPNCRFEIDDINLGLDHFRDSFDVVHMRLVGSGLKNFRKTMDDGHQCLKPGGIALWMDVDYDMYAEDQHVYLPFALEEDEDNPDQTDRSWFQRIVYGK</sequence>
<proteinExistence type="predicted"/>
<dbReference type="GO" id="GO:0008168">
    <property type="term" value="F:methyltransferase activity"/>
    <property type="evidence" value="ECO:0007669"/>
    <property type="project" value="TreeGrafter"/>
</dbReference>
<gene>
    <name evidence="2" type="ORF">PIIN_02787</name>
</gene>
<dbReference type="PANTHER" id="PTHR43591:SF24">
    <property type="entry name" value="2-METHOXY-6-POLYPRENYL-1,4-BENZOQUINOL METHYLASE, MITOCHONDRIAL"/>
    <property type="match status" value="1"/>
</dbReference>
<dbReference type="Gene3D" id="3.40.50.150">
    <property type="entry name" value="Vaccinia Virus protein VP39"/>
    <property type="match status" value="1"/>
</dbReference>
<dbReference type="STRING" id="1109443.G4TCA2"/>
<dbReference type="InterPro" id="IPR029063">
    <property type="entry name" value="SAM-dependent_MTases_sf"/>
</dbReference>